<evidence type="ECO:0000256" key="17">
    <source>
        <dbReference type="ARBA" id="ARBA00024615"/>
    </source>
</evidence>
<dbReference type="GO" id="GO:0061709">
    <property type="term" value="P:reticulophagy"/>
    <property type="evidence" value="ECO:0007669"/>
    <property type="project" value="TreeGrafter"/>
</dbReference>
<dbReference type="GO" id="GO:0034727">
    <property type="term" value="P:piecemeal microautophagy of the nucleus"/>
    <property type="evidence" value="ECO:0007669"/>
    <property type="project" value="TreeGrafter"/>
</dbReference>
<dbReference type="GO" id="GO:0006869">
    <property type="term" value="P:lipid transport"/>
    <property type="evidence" value="ECO:0007669"/>
    <property type="project" value="UniProtKB-KW"/>
</dbReference>
<evidence type="ECO:0000256" key="18">
    <source>
        <dbReference type="ARBA" id="ARBA00024621"/>
    </source>
</evidence>
<evidence type="ECO:0000256" key="9">
    <source>
        <dbReference type="ARBA" id="ARBA00022824"/>
    </source>
</evidence>
<evidence type="ECO:0000256" key="7">
    <source>
        <dbReference type="ARBA" id="ARBA00022448"/>
    </source>
</evidence>
<name>A0AAV5RV41_MAUHU</name>
<evidence type="ECO:0000256" key="15">
    <source>
        <dbReference type="ARBA" id="ARBA00023329"/>
    </source>
</evidence>
<comment type="catalytic activity">
    <reaction evidence="16">
        <text>a 1,2-diacyl-sn-glycero-3-phospho-L-serine(in) = a 1,2-diacyl-sn-glycero-3-phospho-L-serine(out)</text>
        <dbReference type="Rhea" id="RHEA:38663"/>
        <dbReference type="ChEBI" id="CHEBI:57262"/>
    </reaction>
</comment>
<keyword evidence="9" id="KW-0256">Endoplasmic reticulum</keyword>
<comment type="function">
    <text evidence="20">Phospholipid scramblase involved in autophagy. Cycles between the preautophagosomal structure/phagophore assembly site (PAS) and the cytoplasmic vesicle pool and supplies membrane for the growing autophagosome. Lipid scramblase activity plays a key role in preautophagosomal structure/phagophore assembly by distributing the phospholipids that arrive through ATG2 from the cytoplasmic to the luminal leaflet of the bilayer, thereby driving autophagosomal membrane expansion.</text>
</comment>
<sequence>MDNRDEPRTPSSGKNAFLSRIFGLQSDDVSHSIQDEEMGNYPRTRSSTGIRQVNGQMDSTDEDGRIPESDQETSSEDESGFQLNGTQQDTEEMSDVNLVSSYHNSNDNNNSMGFPGAESIKKIGQLSSDEEVSDGSGAPDDESVGDDVPLFGVETNQYNKPIPGHESPSIGMHASMADKPSHIRLDESNNNIPRRYTPRSQQRQNAKRSNSNNMKKSFLVDDYGTRPDDDNRRRTTILPNISLLNRNASYRTNNLNPTEAALWKWANVENLDVFLQDVYDYYLENGFSCIMLKKILNLLTLVFVVWISTFMGYCIDYSNLTQGNRFSDIRIQQCYATQITGVVKLLLWIFYVFVLLKIIQLYFDYKKLKDMHNFYTYLLNISDDDLQTVPWQTVIKQLMFLKDQNALTANVVEVKAKNRLNAHDVANRIMRKNNYLIAMYNNDIFDFSLPFLSFDSNMLTKTLEWNINLCVIGYAFNDAGFVKQGFLKVSQRDFMIEELQKRFMLAGFLNILLSPFLVVYFVLLYFFRYFNEYKNSPGSIGARQYTPIAEWKFREYNELYHIFRKRVELSYKLSNKYVEQFPKEKTNIIMKFIAFIAGSFVSVLALVTILDPENFLNFEITKDKTVIFYITILGTIWSICNGTVLEGYNTFDPEEVLLELSTYTHYLPEEWKDKYHTESVKQEFCKLYSLRILTLLKELASMILTPFILWFSLPKSASNIVDFFRESSVYVDSLGYVCKYAMFDINTVEQSTLKPGAAPAGGRSITSENITNRNMSIIGEESIAGMHENVALNKMMQSYMYFIDDYENNDNITGKYQVSNKKTSNTSRKNGLHRDYSWKKQFQPGRNPNVFAISKDNDTSNGGKQPHRRSFTSPNGEGSSMKSFYIPGGSGSLKQYPEMDKSTGVLNLVKDYYRKADIGR</sequence>
<reference evidence="22 23" key="1">
    <citation type="journal article" date="2023" name="Elife">
        <title>Identification of key yeast species and microbe-microbe interactions impacting larval growth of Drosophila in the wild.</title>
        <authorList>
            <person name="Mure A."/>
            <person name="Sugiura Y."/>
            <person name="Maeda R."/>
            <person name="Honda K."/>
            <person name="Sakurai N."/>
            <person name="Takahashi Y."/>
            <person name="Watada M."/>
            <person name="Katoh T."/>
            <person name="Gotoh A."/>
            <person name="Gotoh Y."/>
            <person name="Taniguchi I."/>
            <person name="Nakamura K."/>
            <person name="Hayashi T."/>
            <person name="Katayama T."/>
            <person name="Uemura T."/>
            <person name="Hattori Y."/>
        </authorList>
    </citation>
    <scope>NUCLEOTIDE SEQUENCE [LARGE SCALE GENOMIC DNA]</scope>
    <source>
        <strain evidence="22 23">KH-74</strain>
    </source>
</reference>
<evidence type="ECO:0000256" key="10">
    <source>
        <dbReference type="ARBA" id="ARBA00022989"/>
    </source>
</evidence>
<dbReference type="Proteomes" id="UP001377567">
    <property type="component" value="Unassembled WGS sequence"/>
</dbReference>
<evidence type="ECO:0000256" key="3">
    <source>
        <dbReference type="ARBA" id="ARBA00004511"/>
    </source>
</evidence>
<dbReference type="GO" id="GO:0005776">
    <property type="term" value="C:autophagosome"/>
    <property type="evidence" value="ECO:0007669"/>
    <property type="project" value="TreeGrafter"/>
</dbReference>
<evidence type="ECO:0000256" key="4">
    <source>
        <dbReference type="ARBA" id="ARBA00004653"/>
    </source>
</evidence>
<feature type="transmembrane region" description="Helical" evidence="20">
    <location>
        <begin position="503"/>
        <end position="527"/>
    </location>
</feature>
<feature type="transmembrane region" description="Helical" evidence="20">
    <location>
        <begin position="345"/>
        <end position="363"/>
    </location>
</feature>
<feature type="transmembrane region" description="Helical" evidence="20">
    <location>
        <begin position="626"/>
        <end position="645"/>
    </location>
</feature>
<evidence type="ECO:0000256" key="6">
    <source>
        <dbReference type="ARBA" id="ARBA00018074"/>
    </source>
</evidence>
<evidence type="ECO:0000256" key="19">
    <source>
        <dbReference type="ARBA" id="ARBA00024631"/>
    </source>
</evidence>
<organism evidence="22 23">
    <name type="scientific">Maudiozyma humilis</name>
    <name type="common">Sour dough yeast</name>
    <name type="synonym">Kazachstania humilis</name>
    <dbReference type="NCBI Taxonomy" id="51915"/>
    <lineage>
        <taxon>Eukaryota</taxon>
        <taxon>Fungi</taxon>
        <taxon>Dikarya</taxon>
        <taxon>Ascomycota</taxon>
        <taxon>Saccharomycotina</taxon>
        <taxon>Saccharomycetes</taxon>
        <taxon>Saccharomycetales</taxon>
        <taxon>Saccharomycetaceae</taxon>
        <taxon>Maudiozyma</taxon>
    </lineage>
</organism>
<feature type="transmembrane region" description="Helical" evidence="20">
    <location>
        <begin position="688"/>
        <end position="711"/>
    </location>
</feature>
<evidence type="ECO:0000256" key="8">
    <source>
        <dbReference type="ARBA" id="ARBA00022692"/>
    </source>
</evidence>
<dbReference type="InterPro" id="IPR007241">
    <property type="entry name" value="Autophagy-rel_prot_9"/>
</dbReference>
<feature type="compositionally biased region" description="Polar residues" evidence="21">
    <location>
        <begin position="188"/>
        <end position="215"/>
    </location>
</feature>
<evidence type="ECO:0000256" key="11">
    <source>
        <dbReference type="ARBA" id="ARBA00023006"/>
    </source>
</evidence>
<feature type="region of interest" description="Disordered" evidence="21">
    <location>
        <begin position="844"/>
        <end position="884"/>
    </location>
</feature>
<protein>
    <recommendedName>
        <fullName evidence="6 20">Autophagy-related protein 9</fullName>
    </recommendedName>
</protein>
<feature type="compositionally biased region" description="Polar residues" evidence="21">
    <location>
        <begin position="871"/>
        <end position="882"/>
    </location>
</feature>
<gene>
    <name evidence="22" type="ORF">DAKH74_020350</name>
</gene>
<evidence type="ECO:0000256" key="14">
    <source>
        <dbReference type="ARBA" id="ARBA00023136"/>
    </source>
</evidence>
<dbReference type="EMBL" id="BTGD01000005">
    <property type="protein sequence ID" value="GMM55419.1"/>
    <property type="molecule type" value="Genomic_DNA"/>
</dbReference>
<comment type="catalytic activity">
    <reaction evidence="19">
        <text>a 1,2-diacyl-sn-glycero-3-phosphocholine(in) = a 1,2-diacyl-sn-glycero-3-phosphocholine(out)</text>
        <dbReference type="Rhea" id="RHEA:38571"/>
        <dbReference type="ChEBI" id="CHEBI:57643"/>
    </reaction>
</comment>
<evidence type="ECO:0000256" key="1">
    <source>
        <dbReference type="ARBA" id="ARBA00004439"/>
    </source>
</evidence>
<feature type="transmembrane region" description="Helical" evidence="20">
    <location>
        <begin position="295"/>
        <end position="315"/>
    </location>
</feature>
<feature type="transmembrane region" description="Helical" evidence="20">
    <location>
        <begin position="588"/>
        <end position="610"/>
    </location>
</feature>
<keyword evidence="12" id="KW-0333">Golgi apparatus</keyword>
<accession>A0AAV5RV41</accession>
<feature type="compositionally biased region" description="Polar residues" evidence="21">
    <location>
        <begin position="43"/>
        <end position="58"/>
    </location>
</feature>
<evidence type="ECO:0000256" key="16">
    <source>
        <dbReference type="ARBA" id="ARBA00024479"/>
    </source>
</evidence>
<comment type="caution">
    <text evidence="22">The sequence shown here is derived from an EMBL/GenBank/DDBJ whole genome shotgun (WGS) entry which is preliminary data.</text>
</comment>
<feature type="region of interest" description="Disordered" evidence="21">
    <location>
        <begin position="183"/>
        <end position="234"/>
    </location>
</feature>
<evidence type="ECO:0000313" key="23">
    <source>
        <dbReference type="Proteomes" id="UP001377567"/>
    </source>
</evidence>
<dbReference type="GO" id="GO:0034045">
    <property type="term" value="C:phagophore assembly site membrane"/>
    <property type="evidence" value="ECO:0007669"/>
    <property type="project" value="UniProtKB-SubCell"/>
</dbReference>
<feature type="region of interest" description="Disordered" evidence="21">
    <location>
        <begin position="28"/>
        <end position="146"/>
    </location>
</feature>
<dbReference type="GO" id="GO:0034497">
    <property type="term" value="P:protein localization to phagophore assembly site"/>
    <property type="evidence" value="ECO:0007669"/>
    <property type="project" value="TreeGrafter"/>
</dbReference>
<dbReference type="PANTHER" id="PTHR13038:SF10">
    <property type="entry name" value="AUTOPHAGY-RELATED PROTEIN 9"/>
    <property type="match status" value="1"/>
</dbReference>
<comment type="subcellular location">
    <subcellularLocation>
        <location evidence="1">Cytoplasmic vesicle membrane</location>
        <topology evidence="1">Multi-pass membrane protein</topology>
    </subcellularLocation>
    <subcellularLocation>
        <location evidence="2">Endoplasmic reticulum membrane</location>
        <topology evidence="2">Multi-pass membrane protein</topology>
    </subcellularLocation>
    <subcellularLocation>
        <location evidence="4">Golgi apparatus membrane</location>
        <topology evidence="4">Multi-pass membrane protein</topology>
    </subcellularLocation>
    <subcellularLocation>
        <location evidence="3 20">Preautophagosomal structure membrane</location>
        <topology evidence="3 20">Multi-pass membrane protein</topology>
    </subcellularLocation>
</comment>
<dbReference type="GO" id="GO:0000139">
    <property type="term" value="C:Golgi membrane"/>
    <property type="evidence" value="ECO:0007669"/>
    <property type="project" value="UniProtKB-SubCell"/>
</dbReference>
<keyword evidence="7 20" id="KW-0813">Transport</keyword>
<comment type="catalytic activity">
    <reaction evidence="18">
        <text>a 1,2-diacyl-sn-glycero-3-phospho-(1D-myo-inositol-3-phosphate)(in) = a 1,2-diacyl-sn-glycero-3-phospho-(1D-myo-inositol-3-phosphate)(out)</text>
        <dbReference type="Rhea" id="RHEA:67920"/>
        <dbReference type="ChEBI" id="CHEBI:58088"/>
    </reaction>
</comment>
<dbReference type="GO" id="GO:0005789">
    <property type="term" value="C:endoplasmic reticulum membrane"/>
    <property type="evidence" value="ECO:0007669"/>
    <property type="project" value="UniProtKB-SubCell"/>
</dbReference>
<keyword evidence="14 20" id="KW-0472">Membrane</keyword>
<evidence type="ECO:0000256" key="20">
    <source>
        <dbReference type="RuleBase" id="RU364027"/>
    </source>
</evidence>
<dbReference type="GO" id="GO:0030659">
    <property type="term" value="C:cytoplasmic vesicle membrane"/>
    <property type="evidence" value="ECO:0007669"/>
    <property type="project" value="UniProtKB-SubCell"/>
</dbReference>
<evidence type="ECO:0000256" key="13">
    <source>
        <dbReference type="ARBA" id="ARBA00023055"/>
    </source>
</evidence>
<evidence type="ECO:0000313" key="22">
    <source>
        <dbReference type="EMBL" id="GMM55419.1"/>
    </source>
</evidence>
<feature type="compositionally biased region" description="Acidic residues" evidence="21">
    <location>
        <begin position="128"/>
        <end position="145"/>
    </location>
</feature>
<comment type="similarity">
    <text evidence="5 20">Belongs to the ATG9 family.</text>
</comment>
<keyword evidence="8 20" id="KW-0812">Transmembrane</keyword>
<feature type="compositionally biased region" description="Basic and acidic residues" evidence="21">
    <location>
        <begin position="223"/>
        <end position="233"/>
    </location>
</feature>
<keyword evidence="13 20" id="KW-0445">Lipid transport</keyword>
<dbReference type="Pfam" id="PF04109">
    <property type="entry name" value="ATG9"/>
    <property type="match status" value="1"/>
</dbReference>
<dbReference type="GO" id="GO:0000422">
    <property type="term" value="P:autophagy of mitochondrion"/>
    <property type="evidence" value="ECO:0007669"/>
    <property type="project" value="TreeGrafter"/>
</dbReference>
<dbReference type="AlphaFoldDB" id="A0AAV5RV41"/>
<evidence type="ECO:0000256" key="12">
    <source>
        <dbReference type="ARBA" id="ARBA00023034"/>
    </source>
</evidence>
<evidence type="ECO:0000256" key="5">
    <source>
        <dbReference type="ARBA" id="ARBA00006185"/>
    </source>
</evidence>
<keyword evidence="23" id="KW-1185">Reference proteome</keyword>
<comment type="catalytic activity">
    <reaction evidence="17">
        <text>a 1,2-diacyl-sn-glycero-3-phosphoethanolamine(in) = a 1,2-diacyl-sn-glycero-3-phosphoethanolamine(out)</text>
        <dbReference type="Rhea" id="RHEA:38895"/>
        <dbReference type="ChEBI" id="CHEBI:64612"/>
    </reaction>
</comment>
<feature type="compositionally biased region" description="Acidic residues" evidence="21">
    <location>
        <begin position="69"/>
        <end position="79"/>
    </location>
</feature>
<keyword evidence="10 20" id="KW-1133">Transmembrane helix</keyword>
<evidence type="ECO:0000256" key="2">
    <source>
        <dbReference type="ARBA" id="ARBA00004477"/>
    </source>
</evidence>
<keyword evidence="11 20" id="KW-0072">Autophagy</keyword>
<proteinExistence type="inferred from homology"/>
<keyword evidence="15" id="KW-0968">Cytoplasmic vesicle</keyword>
<feature type="compositionally biased region" description="Low complexity" evidence="21">
    <location>
        <begin position="100"/>
        <end position="111"/>
    </location>
</feature>
<dbReference type="PANTHER" id="PTHR13038">
    <property type="entry name" value="APG9 AUTOPHAGY 9"/>
    <property type="match status" value="1"/>
</dbReference>
<evidence type="ECO:0000256" key="21">
    <source>
        <dbReference type="SAM" id="MobiDB-lite"/>
    </source>
</evidence>